<evidence type="ECO:0000259" key="1">
    <source>
        <dbReference type="Pfam" id="PF13460"/>
    </source>
</evidence>
<accession>A0A1I4N2B8</accession>
<dbReference type="InterPro" id="IPR036291">
    <property type="entry name" value="NAD(P)-bd_dom_sf"/>
</dbReference>
<dbReference type="EMBL" id="BJWA01000030">
    <property type="protein sequence ID" value="GEL81660.1"/>
    <property type="molecule type" value="Genomic_DNA"/>
</dbReference>
<evidence type="ECO:0000313" key="4">
    <source>
        <dbReference type="Proteomes" id="UP000195024"/>
    </source>
</evidence>
<dbReference type="AlphaFoldDB" id="A0A1I4N2B8"/>
<evidence type="ECO:0000313" key="2">
    <source>
        <dbReference type="EMBL" id="GEL81660.1"/>
    </source>
</evidence>
<dbReference type="GeneID" id="61000096"/>
<protein>
    <submittedName>
        <fullName evidence="2">Flavin reductase</fullName>
    </submittedName>
</protein>
<dbReference type="RefSeq" id="WP_071867904.1">
    <property type="nucleotide sequence ID" value="NZ_BJWA01000030.1"/>
</dbReference>
<dbReference type="Gene3D" id="3.40.50.720">
    <property type="entry name" value="NAD(P)-binding Rossmann-like Domain"/>
    <property type="match status" value="1"/>
</dbReference>
<sequence length="216" mass="23899">MNIFVVGANGQIGRHLIQKLGTTEHQVYAGVRDVANQAIYDEENIAYVPFDLTWSSEKMAEAFQESELVIFAAGSQGKNLLQVDLDGAIKTMIAAEQANISRYLMISAAFADNREKWPESMTDYYITKYYADEWLKNQTSLDYVILQPVALTNDDEVTSIQLTKPDEKPAQSITRKTVAEVLAALVDQPNISKTTVVLSEGSATVSDAIKQLVEEA</sequence>
<evidence type="ECO:0000313" key="3">
    <source>
        <dbReference type="EMBL" id="OTP28078.1"/>
    </source>
</evidence>
<proteinExistence type="predicted"/>
<reference evidence="2 5" key="2">
    <citation type="submission" date="2019-07" db="EMBL/GenBank/DDBJ databases">
        <title>Whole genome shotgun sequence of Enterococcus mundtii NBRC 100490.</title>
        <authorList>
            <person name="Hosoyama A."/>
            <person name="Uohara A."/>
            <person name="Ohji S."/>
            <person name="Ichikawa N."/>
        </authorList>
    </citation>
    <scope>NUCLEOTIDE SEQUENCE [LARGE SCALE GENOMIC DNA]</scope>
    <source>
        <strain evidence="2 5">NBRC 100490</strain>
    </source>
</reference>
<dbReference type="InterPro" id="IPR016040">
    <property type="entry name" value="NAD(P)-bd_dom"/>
</dbReference>
<dbReference type="PANTHER" id="PTHR15020:SF50">
    <property type="entry name" value="UPF0659 PROTEIN YMR090W"/>
    <property type="match status" value="1"/>
</dbReference>
<reference evidence="3 4" key="1">
    <citation type="submission" date="2017-05" db="EMBL/GenBank/DDBJ databases">
        <title>The Genome Sequence of Enterococcus mundtii 6B1_DIV0119.</title>
        <authorList>
            <consortium name="The Broad Institute Genomics Platform"/>
            <consortium name="The Broad Institute Genomic Center for Infectious Diseases"/>
            <person name="Earl A."/>
            <person name="Manson A."/>
            <person name="Schwartman J."/>
            <person name="Gilmore M."/>
            <person name="Abouelleil A."/>
            <person name="Cao P."/>
            <person name="Chapman S."/>
            <person name="Cusick C."/>
            <person name="Shea T."/>
            <person name="Young S."/>
            <person name="Neafsey D."/>
            <person name="Nusbaum C."/>
            <person name="Birren B."/>
        </authorList>
    </citation>
    <scope>NUCLEOTIDE SEQUENCE [LARGE SCALE GENOMIC DNA]</scope>
    <source>
        <strain evidence="3 4">6B1_DIV0119</strain>
    </source>
</reference>
<gene>
    <name evidence="3" type="ORF">A5802_001817</name>
    <name evidence="2" type="ORF">EMU01_28040</name>
</gene>
<dbReference type="Proteomes" id="UP000195024">
    <property type="component" value="Unassembled WGS sequence"/>
</dbReference>
<dbReference type="EMBL" id="NGMS01000001">
    <property type="protein sequence ID" value="OTP28078.1"/>
    <property type="molecule type" value="Genomic_DNA"/>
</dbReference>
<comment type="caution">
    <text evidence="3">The sequence shown here is derived from an EMBL/GenBank/DDBJ whole genome shotgun (WGS) entry which is preliminary data.</text>
</comment>
<dbReference type="Proteomes" id="UP000321175">
    <property type="component" value="Unassembled WGS sequence"/>
</dbReference>
<dbReference type="PANTHER" id="PTHR15020">
    <property type="entry name" value="FLAVIN REDUCTASE-RELATED"/>
    <property type="match status" value="1"/>
</dbReference>
<keyword evidence="5" id="KW-1185">Reference proteome</keyword>
<feature type="domain" description="NAD(P)-binding" evidence="1">
    <location>
        <begin position="7"/>
        <end position="189"/>
    </location>
</feature>
<dbReference type="SUPFAM" id="SSF51735">
    <property type="entry name" value="NAD(P)-binding Rossmann-fold domains"/>
    <property type="match status" value="1"/>
</dbReference>
<dbReference type="Pfam" id="PF13460">
    <property type="entry name" value="NAD_binding_10"/>
    <property type="match status" value="1"/>
</dbReference>
<name>A0A1I4N2B8_ENTMU</name>
<organism evidence="3 4">
    <name type="scientific">Enterococcus mundtii</name>
    <dbReference type="NCBI Taxonomy" id="53346"/>
    <lineage>
        <taxon>Bacteria</taxon>
        <taxon>Bacillati</taxon>
        <taxon>Bacillota</taxon>
        <taxon>Bacilli</taxon>
        <taxon>Lactobacillales</taxon>
        <taxon>Enterococcaceae</taxon>
        <taxon>Enterococcus</taxon>
    </lineage>
</organism>
<evidence type="ECO:0000313" key="5">
    <source>
        <dbReference type="Proteomes" id="UP000321175"/>
    </source>
</evidence>